<dbReference type="Gene3D" id="3.30.460.10">
    <property type="entry name" value="Beta Polymerase, domain 2"/>
    <property type="match status" value="1"/>
</dbReference>
<evidence type="ECO:0000313" key="5">
    <source>
        <dbReference type="Proteomes" id="UP000290365"/>
    </source>
</evidence>
<dbReference type="Pfam" id="PF13427">
    <property type="entry name" value="AadA_C"/>
    <property type="match status" value="1"/>
</dbReference>
<keyword evidence="5" id="KW-1185">Reference proteome</keyword>
<dbReference type="SUPFAM" id="SSF81301">
    <property type="entry name" value="Nucleotidyltransferase"/>
    <property type="match status" value="1"/>
</dbReference>
<evidence type="ECO:0000259" key="3">
    <source>
        <dbReference type="Pfam" id="PF13427"/>
    </source>
</evidence>
<evidence type="ECO:0000313" key="4">
    <source>
        <dbReference type="EMBL" id="QBD75616.1"/>
    </source>
</evidence>
<evidence type="ECO:0000256" key="1">
    <source>
        <dbReference type="ARBA" id="ARBA00022679"/>
    </source>
</evidence>
<proteinExistence type="predicted"/>
<sequence length="278" mass="31359">MEKALQPTRYNDVNEVLRDFVACIQALLGGQENHFYGLYLYGSLALGDFDPGHSDIDFIVVTTSELSAERIAALREMHARFANSSSPWAKRIEVAYIPREALNHLAPTEARYPQLEKGGELNMDHLEIGWIFQLYTLREYGVSVVGPSLRALIAPIDPTAMRRAVIAIPQMWLDDKEHDPTWLPWLRERENQAFVVLTLCRLLYTLGTADVASKPAAAHWCQQTLGEPWSALIGDAPTNQHRSGLISADEEAATIGLLQYTYERYWLWSSQAGTTRDK</sequence>
<keyword evidence="1" id="KW-0808">Transferase</keyword>
<name>A0A4P6JLS9_KTERU</name>
<feature type="domain" description="Polymerase nucleotidyl transferase" evidence="2">
    <location>
        <begin position="37"/>
        <end position="67"/>
    </location>
</feature>
<feature type="domain" description="Adenylyltransferase AadA C-terminal" evidence="3">
    <location>
        <begin position="153"/>
        <end position="237"/>
    </location>
</feature>
<protein>
    <submittedName>
        <fullName evidence="4">DUF4111 domain-containing protein</fullName>
    </submittedName>
</protein>
<dbReference type="CDD" id="cd05403">
    <property type="entry name" value="NT_KNTase_like"/>
    <property type="match status" value="1"/>
</dbReference>
<gene>
    <name evidence="4" type="ORF">EPA93_06190</name>
</gene>
<dbReference type="GO" id="GO:0016779">
    <property type="term" value="F:nucleotidyltransferase activity"/>
    <property type="evidence" value="ECO:0007669"/>
    <property type="project" value="InterPro"/>
</dbReference>
<dbReference type="Proteomes" id="UP000290365">
    <property type="component" value="Chromosome"/>
</dbReference>
<dbReference type="InterPro" id="IPR025184">
    <property type="entry name" value="AadA_C"/>
</dbReference>
<dbReference type="EMBL" id="CP035758">
    <property type="protein sequence ID" value="QBD75616.1"/>
    <property type="molecule type" value="Genomic_DNA"/>
</dbReference>
<dbReference type="Pfam" id="PF01909">
    <property type="entry name" value="NTP_transf_2"/>
    <property type="match status" value="1"/>
</dbReference>
<dbReference type="InterPro" id="IPR043519">
    <property type="entry name" value="NT_sf"/>
</dbReference>
<dbReference type="KEGG" id="kbs:EPA93_06190"/>
<accession>A0A4P6JLS9</accession>
<organism evidence="4 5">
    <name type="scientific">Ktedonosporobacter rubrisoli</name>
    <dbReference type="NCBI Taxonomy" id="2509675"/>
    <lineage>
        <taxon>Bacteria</taxon>
        <taxon>Bacillati</taxon>
        <taxon>Chloroflexota</taxon>
        <taxon>Ktedonobacteria</taxon>
        <taxon>Ktedonobacterales</taxon>
        <taxon>Ktedonosporobacteraceae</taxon>
        <taxon>Ktedonosporobacter</taxon>
    </lineage>
</organism>
<dbReference type="AlphaFoldDB" id="A0A4P6JLS9"/>
<dbReference type="OrthoDB" id="5643411at2"/>
<dbReference type="InterPro" id="IPR002934">
    <property type="entry name" value="Polymerase_NTP_transf_dom"/>
</dbReference>
<evidence type="ECO:0000259" key="2">
    <source>
        <dbReference type="Pfam" id="PF01909"/>
    </source>
</evidence>
<dbReference type="RefSeq" id="WP_129886214.1">
    <property type="nucleotide sequence ID" value="NZ_CP035758.1"/>
</dbReference>
<reference evidence="4 5" key="1">
    <citation type="submission" date="2019-01" db="EMBL/GenBank/DDBJ databases">
        <title>Ktedonosporobacter rubrisoli SCAWS-G2.</title>
        <authorList>
            <person name="Huang Y."/>
            <person name="Yan B."/>
        </authorList>
    </citation>
    <scope>NUCLEOTIDE SEQUENCE [LARGE SCALE GENOMIC DNA]</scope>
    <source>
        <strain evidence="4 5">SCAWS-G2</strain>
    </source>
</reference>